<gene>
    <name evidence="2" type="ORF">FOMPIDRAFT_1137491</name>
</gene>
<dbReference type="STRING" id="743788.S8DI35"/>
<evidence type="ECO:0000313" key="3">
    <source>
        <dbReference type="Proteomes" id="UP000015241"/>
    </source>
</evidence>
<feature type="domain" description="Integrase zinc-binding" evidence="1">
    <location>
        <begin position="70"/>
        <end position="118"/>
    </location>
</feature>
<dbReference type="Pfam" id="PF17921">
    <property type="entry name" value="Integrase_H2C2"/>
    <property type="match status" value="1"/>
</dbReference>
<dbReference type="PANTHER" id="PTHR37984:SF5">
    <property type="entry name" value="PROTEIN NYNRIN-LIKE"/>
    <property type="match status" value="1"/>
</dbReference>
<dbReference type="eggNOG" id="ENOG502R212">
    <property type="taxonomic scope" value="Eukaryota"/>
</dbReference>
<dbReference type="OrthoDB" id="446925at2759"/>
<dbReference type="InParanoid" id="S8DI35"/>
<dbReference type="Proteomes" id="UP000015241">
    <property type="component" value="Unassembled WGS sequence"/>
</dbReference>
<dbReference type="Gene3D" id="1.10.340.70">
    <property type="match status" value="1"/>
</dbReference>
<name>S8DI35_FOMSC</name>
<dbReference type="InterPro" id="IPR050951">
    <property type="entry name" value="Retrovirus_Pol_polyprotein"/>
</dbReference>
<dbReference type="EMBL" id="KE504403">
    <property type="protein sequence ID" value="EPS92662.1"/>
    <property type="molecule type" value="Genomic_DNA"/>
</dbReference>
<dbReference type="AlphaFoldDB" id="S8DI35"/>
<organism evidence="2 3">
    <name type="scientific">Fomitopsis schrenkii</name>
    <name type="common">Brown rot fungus</name>
    <dbReference type="NCBI Taxonomy" id="2126942"/>
    <lineage>
        <taxon>Eukaryota</taxon>
        <taxon>Fungi</taxon>
        <taxon>Dikarya</taxon>
        <taxon>Basidiomycota</taxon>
        <taxon>Agaricomycotina</taxon>
        <taxon>Agaricomycetes</taxon>
        <taxon>Polyporales</taxon>
        <taxon>Fomitopsis</taxon>
    </lineage>
</organism>
<dbReference type="HOGENOM" id="CLU_178975_0_0_1"/>
<accession>S8DI35</accession>
<keyword evidence="3" id="KW-1185">Reference proteome</keyword>
<proteinExistence type="predicted"/>
<sequence>MPRTEAAERRDEEIRQIEKYLEEVALPKGLTEKQAKRFVRKASDFFASGGKLWRRGGGGNPKRVIMDLTRRREILKEAHDDLGHKGVYSVRMRLLERFWWPYLEYDVKWYVGTCHQCQL</sequence>
<protein>
    <recommendedName>
        <fullName evidence="1">Integrase zinc-binding domain-containing protein</fullName>
    </recommendedName>
</protein>
<dbReference type="PANTHER" id="PTHR37984">
    <property type="entry name" value="PROTEIN CBG26694"/>
    <property type="match status" value="1"/>
</dbReference>
<evidence type="ECO:0000313" key="2">
    <source>
        <dbReference type="EMBL" id="EPS92662.1"/>
    </source>
</evidence>
<feature type="non-terminal residue" evidence="2">
    <location>
        <position position="119"/>
    </location>
</feature>
<dbReference type="InterPro" id="IPR041588">
    <property type="entry name" value="Integrase_H2C2"/>
</dbReference>
<reference evidence="2 3" key="1">
    <citation type="journal article" date="2012" name="Science">
        <title>The Paleozoic origin of enzymatic lignin decomposition reconstructed from 31 fungal genomes.</title>
        <authorList>
            <person name="Floudas D."/>
            <person name="Binder M."/>
            <person name="Riley R."/>
            <person name="Barry K."/>
            <person name="Blanchette R.A."/>
            <person name="Henrissat B."/>
            <person name="Martinez A.T."/>
            <person name="Otillar R."/>
            <person name="Spatafora J.W."/>
            <person name="Yadav J.S."/>
            <person name="Aerts A."/>
            <person name="Benoit I."/>
            <person name="Boyd A."/>
            <person name="Carlson A."/>
            <person name="Copeland A."/>
            <person name="Coutinho P.M."/>
            <person name="de Vries R.P."/>
            <person name="Ferreira P."/>
            <person name="Findley K."/>
            <person name="Foster B."/>
            <person name="Gaskell J."/>
            <person name="Glotzer D."/>
            <person name="Gorecki P."/>
            <person name="Heitman J."/>
            <person name="Hesse C."/>
            <person name="Hori C."/>
            <person name="Igarashi K."/>
            <person name="Jurgens J.A."/>
            <person name="Kallen N."/>
            <person name="Kersten P."/>
            <person name="Kohler A."/>
            <person name="Kuees U."/>
            <person name="Kumar T.K.A."/>
            <person name="Kuo A."/>
            <person name="LaButti K."/>
            <person name="Larrondo L.F."/>
            <person name="Lindquist E."/>
            <person name="Ling A."/>
            <person name="Lombard V."/>
            <person name="Lucas S."/>
            <person name="Lundell T."/>
            <person name="Martin R."/>
            <person name="McLaughlin D.J."/>
            <person name="Morgenstern I."/>
            <person name="Morin E."/>
            <person name="Murat C."/>
            <person name="Nagy L.G."/>
            <person name="Nolan M."/>
            <person name="Ohm R.A."/>
            <person name="Patyshakuliyeva A."/>
            <person name="Rokas A."/>
            <person name="Ruiz-Duenas F.J."/>
            <person name="Sabat G."/>
            <person name="Salamov A."/>
            <person name="Samejima M."/>
            <person name="Schmutz J."/>
            <person name="Slot J.C."/>
            <person name="St John F."/>
            <person name="Stenlid J."/>
            <person name="Sun H."/>
            <person name="Sun S."/>
            <person name="Syed K."/>
            <person name="Tsang A."/>
            <person name="Wiebenga A."/>
            <person name="Young D."/>
            <person name="Pisabarro A."/>
            <person name="Eastwood D.C."/>
            <person name="Martin F."/>
            <person name="Cullen D."/>
            <person name="Grigoriev I.V."/>
            <person name="Hibbett D.S."/>
        </authorList>
    </citation>
    <scope>NUCLEOTIDE SEQUENCE</scope>
    <source>
        <strain evidence="3">FP-58527</strain>
    </source>
</reference>
<dbReference type="FunFam" id="1.10.340.70:FF:000001">
    <property type="entry name" value="Retrovirus-related Pol polyprotein from transposon gypsy-like Protein"/>
    <property type="match status" value="1"/>
</dbReference>
<evidence type="ECO:0000259" key="1">
    <source>
        <dbReference type="Pfam" id="PF17921"/>
    </source>
</evidence>